<dbReference type="EMBL" id="BOVJ01000038">
    <property type="protein sequence ID" value="GIQ62574.1"/>
    <property type="molecule type" value="Genomic_DNA"/>
</dbReference>
<evidence type="ECO:0000313" key="1">
    <source>
        <dbReference type="EMBL" id="GIQ62574.1"/>
    </source>
</evidence>
<accession>A0ABQ4N2Z8</accession>
<evidence type="ECO:0000313" key="2">
    <source>
        <dbReference type="Proteomes" id="UP000680304"/>
    </source>
</evidence>
<organism evidence="1 2">
    <name type="scientific">Paenibacillus cisolokensis</name>
    <dbReference type="NCBI Taxonomy" id="1658519"/>
    <lineage>
        <taxon>Bacteria</taxon>
        <taxon>Bacillati</taxon>
        <taxon>Bacillota</taxon>
        <taxon>Bacilli</taxon>
        <taxon>Bacillales</taxon>
        <taxon>Paenibacillaceae</taxon>
        <taxon>Paenibacillus</taxon>
    </lineage>
</organism>
<proteinExistence type="predicted"/>
<gene>
    <name evidence="1" type="ORF">PACILC2_11420</name>
</gene>
<name>A0ABQ4N2Z8_9BACL</name>
<reference evidence="1 2" key="1">
    <citation type="submission" date="2021-04" db="EMBL/GenBank/DDBJ databases">
        <title>Draft genome sequence of Paenibacillus cisolokensis, LC2-13A.</title>
        <authorList>
            <person name="Uke A."/>
            <person name="Chhe C."/>
            <person name="Baramee S."/>
            <person name="Kosugi A."/>
        </authorList>
    </citation>
    <scope>NUCLEOTIDE SEQUENCE [LARGE SCALE GENOMIC DNA]</scope>
    <source>
        <strain evidence="1 2">LC2-13A</strain>
    </source>
</reference>
<keyword evidence="2" id="KW-1185">Reference proteome</keyword>
<protein>
    <submittedName>
        <fullName evidence="1">Uncharacterized protein</fullName>
    </submittedName>
</protein>
<comment type="caution">
    <text evidence="1">The sequence shown here is derived from an EMBL/GenBank/DDBJ whole genome shotgun (WGS) entry which is preliminary data.</text>
</comment>
<dbReference type="Proteomes" id="UP000680304">
    <property type="component" value="Unassembled WGS sequence"/>
</dbReference>
<sequence length="132" mass="14685">MPGVMLPNVKTLRLLLACPGRITTGNQVKSTGKLNQSLADFDDRSIQHKLNIPKLAFAGEKATIIYGENFGNVTVDMVGLLKKNRKKLTELGWDVEIFIGSDMDHTKAMQPAAVLPLIKPWFMRHPSFIIVL</sequence>